<dbReference type="Proteomes" id="UP000297245">
    <property type="component" value="Unassembled WGS sequence"/>
</dbReference>
<name>A0A4S8MTB6_DENBC</name>
<feature type="compositionally biased region" description="Low complexity" evidence="1">
    <location>
        <begin position="317"/>
        <end position="332"/>
    </location>
</feature>
<feature type="region of interest" description="Disordered" evidence="1">
    <location>
        <begin position="215"/>
        <end position="432"/>
    </location>
</feature>
<dbReference type="EMBL" id="ML179042">
    <property type="protein sequence ID" value="THV06443.1"/>
    <property type="molecule type" value="Genomic_DNA"/>
</dbReference>
<evidence type="ECO:0000256" key="1">
    <source>
        <dbReference type="SAM" id="MobiDB-lite"/>
    </source>
</evidence>
<feature type="compositionally biased region" description="Low complexity" evidence="1">
    <location>
        <begin position="221"/>
        <end position="235"/>
    </location>
</feature>
<evidence type="ECO:0000313" key="3">
    <source>
        <dbReference type="Proteomes" id="UP000297245"/>
    </source>
</evidence>
<feature type="compositionally biased region" description="Polar residues" evidence="1">
    <location>
        <begin position="273"/>
        <end position="298"/>
    </location>
</feature>
<reference evidence="2 3" key="1">
    <citation type="journal article" date="2019" name="Nat. Ecol. Evol.">
        <title>Megaphylogeny resolves global patterns of mushroom evolution.</title>
        <authorList>
            <person name="Varga T."/>
            <person name="Krizsan K."/>
            <person name="Foldi C."/>
            <person name="Dima B."/>
            <person name="Sanchez-Garcia M."/>
            <person name="Sanchez-Ramirez S."/>
            <person name="Szollosi G.J."/>
            <person name="Szarkandi J.G."/>
            <person name="Papp V."/>
            <person name="Albert L."/>
            <person name="Andreopoulos W."/>
            <person name="Angelini C."/>
            <person name="Antonin V."/>
            <person name="Barry K.W."/>
            <person name="Bougher N.L."/>
            <person name="Buchanan P."/>
            <person name="Buyck B."/>
            <person name="Bense V."/>
            <person name="Catcheside P."/>
            <person name="Chovatia M."/>
            <person name="Cooper J."/>
            <person name="Damon W."/>
            <person name="Desjardin D."/>
            <person name="Finy P."/>
            <person name="Geml J."/>
            <person name="Haridas S."/>
            <person name="Hughes K."/>
            <person name="Justo A."/>
            <person name="Karasinski D."/>
            <person name="Kautmanova I."/>
            <person name="Kiss B."/>
            <person name="Kocsube S."/>
            <person name="Kotiranta H."/>
            <person name="LaButti K.M."/>
            <person name="Lechner B.E."/>
            <person name="Liimatainen K."/>
            <person name="Lipzen A."/>
            <person name="Lukacs Z."/>
            <person name="Mihaltcheva S."/>
            <person name="Morgado L.N."/>
            <person name="Niskanen T."/>
            <person name="Noordeloos M.E."/>
            <person name="Ohm R.A."/>
            <person name="Ortiz-Santana B."/>
            <person name="Ovrebo C."/>
            <person name="Racz N."/>
            <person name="Riley R."/>
            <person name="Savchenko A."/>
            <person name="Shiryaev A."/>
            <person name="Soop K."/>
            <person name="Spirin V."/>
            <person name="Szebenyi C."/>
            <person name="Tomsovsky M."/>
            <person name="Tulloss R.E."/>
            <person name="Uehling J."/>
            <person name="Grigoriev I.V."/>
            <person name="Vagvolgyi C."/>
            <person name="Papp T."/>
            <person name="Martin F.M."/>
            <person name="Miettinen O."/>
            <person name="Hibbett D.S."/>
            <person name="Nagy L.G."/>
        </authorList>
    </citation>
    <scope>NUCLEOTIDE SEQUENCE [LARGE SCALE GENOMIC DNA]</scope>
    <source>
        <strain evidence="2 3">CBS 962.96</strain>
    </source>
</reference>
<feature type="region of interest" description="Disordered" evidence="1">
    <location>
        <begin position="480"/>
        <end position="501"/>
    </location>
</feature>
<feature type="compositionally biased region" description="Basic and acidic residues" evidence="1">
    <location>
        <begin position="480"/>
        <end position="492"/>
    </location>
</feature>
<accession>A0A4S8MTB6</accession>
<protein>
    <submittedName>
        <fullName evidence="2">Uncharacterized protein</fullName>
    </submittedName>
</protein>
<feature type="compositionally biased region" description="Low complexity" evidence="1">
    <location>
        <begin position="402"/>
        <end position="428"/>
    </location>
</feature>
<organism evidence="2 3">
    <name type="scientific">Dendrothele bispora (strain CBS 962.96)</name>
    <dbReference type="NCBI Taxonomy" id="1314807"/>
    <lineage>
        <taxon>Eukaryota</taxon>
        <taxon>Fungi</taxon>
        <taxon>Dikarya</taxon>
        <taxon>Basidiomycota</taxon>
        <taxon>Agaricomycotina</taxon>
        <taxon>Agaricomycetes</taxon>
        <taxon>Agaricomycetidae</taxon>
        <taxon>Agaricales</taxon>
        <taxon>Agaricales incertae sedis</taxon>
        <taxon>Dendrothele</taxon>
    </lineage>
</organism>
<proteinExistence type="predicted"/>
<feature type="compositionally biased region" description="Basic and acidic residues" evidence="1">
    <location>
        <begin position="237"/>
        <end position="249"/>
    </location>
</feature>
<sequence>MLTLSGINCCLRCFQTRFKSNYFEHLQEVNHEEPTVVVSTNEQSGVTTTTVSAVVRLDSSGLGKRMYFMDWFTTTTQSPLHSSYWCKLYSSKFYNSKTRKIESHLESATWMCRNTPNTHYRSTEDCFLRNISATASNGGEGPGKGLPLPRLKFPSHEMGTLRLELFSIQGDIIVNSGTDADELKFESDEHPSIVFVFEFLYDSTVDLNTRFKNLIPSSRIPSSPDANSSPLSSPSDQEEHLSVRDHSSNENELSSLDLNTTPDPGAVSESDLESSTNPANNSNQTDSNANPASHLNQTDSDHEGQPEPQTQLGQNQTTSSAATATTTTNDGDIGIDDTGKDNDTERGNDDENHKERTDEVAVEKNNDTEHGNDERTDKVEAEKNNDTERANDDEERTDNVEAEPGPAPESSPQTSSSNSTSIGTTDSSVSTLTQWQSSSFYWQEMVQAEKILDLERKEQARLDEEIQKVIEQHAEQLKNRAKQLREENESKRRFLKHRREQ</sequence>
<evidence type="ECO:0000313" key="2">
    <source>
        <dbReference type="EMBL" id="THV06443.1"/>
    </source>
</evidence>
<feature type="compositionally biased region" description="Polar residues" evidence="1">
    <location>
        <begin position="307"/>
        <end position="316"/>
    </location>
</feature>
<feature type="compositionally biased region" description="Basic and acidic residues" evidence="1">
    <location>
        <begin position="337"/>
        <end position="390"/>
    </location>
</feature>
<gene>
    <name evidence="2" type="ORF">K435DRAFT_834127</name>
</gene>
<dbReference type="AlphaFoldDB" id="A0A4S8MTB6"/>
<dbReference type="OrthoDB" id="3017535at2759"/>
<keyword evidence="3" id="KW-1185">Reference proteome</keyword>